<feature type="compositionally biased region" description="Basic and acidic residues" evidence="9">
    <location>
        <begin position="13"/>
        <end position="30"/>
    </location>
</feature>
<dbReference type="InterPro" id="IPR019775">
    <property type="entry name" value="WD40_repeat_CS"/>
</dbReference>
<evidence type="ECO:0000256" key="8">
    <source>
        <dbReference type="PROSITE-ProRule" id="PRU00221"/>
    </source>
</evidence>
<dbReference type="AlphaFoldDB" id="A0AAN8ZQK9"/>
<evidence type="ECO:0000256" key="6">
    <source>
        <dbReference type="ARBA" id="ARBA00022763"/>
    </source>
</evidence>
<keyword evidence="11" id="KW-1185">Reference proteome</keyword>
<evidence type="ECO:0000313" key="10">
    <source>
        <dbReference type="EMBL" id="KAK6942255.1"/>
    </source>
</evidence>
<feature type="compositionally biased region" description="Basic residues" evidence="9">
    <location>
        <begin position="51"/>
        <end position="66"/>
    </location>
</feature>
<name>A0AAN8ZQK9_9MAGN</name>
<proteinExistence type="inferred from homology"/>
<sequence>MATATATATATERMTEYERRRLENIKRNDEMMASLNIRSRLADLSASSKRLSGKAKSPKTSPKKKPKVETPVVVRRSLRARGMPPETEGSKGSDLESPFPNADSKIPISRKHSPRKLGPISMKDAYEDTTLYGSTFYKTFVETITGFSGVTQLNPCIVDTFEGKKEEVGDDKVLGYSNCNFDDQVCCKKEVKEEKVLGSLDPLSLDLKPENVVRITSGRIMAVKFFPSTEKNIIVTGDKLGQVGFWNVGSGDEEGRVSLFRPHSSPVSGISVQPFCLSKILTSSYDGLIRLMDVEKEVFELVYSSDDAVFSLCQQEKDSKSFYFSEGHGKLNIWDERAGKVSASWVLHEDRINSIDFNSQNRNFMVTSSTDGTACIWDLRKTTTGKQNSFKTIEHKRAVHSAYFSPSGGCVATTSFDNNIGLLTGTNYENLSMIYHNNHTGRWISSFRAIWGWDDFFLFIGNMKRGVDVISAARRNTAMTLWSPLISAIPCRFAIHPLRVGMLAGATSGGQVYMWVAGDEK</sequence>
<evidence type="ECO:0000256" key="9">
    <source>
        <dbReference type="SAM" id="MobiDB-lite"/>
    </source>
</evidence>
<evidence type="ECO:0000256" key="1">
    <source>
        <dbReference type="ARBA" id="ARBA00002530"/>
    </source>
</evidence>
<evidence type="ECO:0000313" key="11">
    <source>
        <dbReference type="Proteomes" id="UP001370490"/>
    </source>
</evidence>
<dbReference type="InterPro" id="IPR050853">
    <property type="entry name" value="WD_repeat_DNA-damage-binding"/>
</dbReference>
<dbReference type="PROSITE" id="PS50082">
    <property type="entry name" value="WD_REPEATS_2"/>
    <property type="match status" value="1"/>
</dbReference>
<comment type="caution">
    <text evidence="10">The sequence shown here is derived from an EMBL/GenBank/DDBJ whole genome shotgun (WGS) entry which is preliminary data.</text>
</comment>
<dbReference type="Gene3D" id="2.130.10.10">
    <property type="entry name" value="YVTN repeat-like/Quinoprotein amine dehydrogenase"/>
    <property type="match status" value="1"/>
</dbReference>
<feature type="compositionally biased region" description="Low complexity" evidence="9">
    <location>
        <begin position="1"/>
        <end position="11"/>
    </location>
</feature>
<evidence type="ECO:0000256" key="3">
    <source>
        <dbReference type="ARBA" id="ARBA00021234"/>
    </source>
</evidence>
<dbReference type="InterPro" id="IPR001680">
    <property type="entry name" value="WD40_rpt"/>
</dbReference>
<evidence type="ECO:0000256" key="5">
    <source>
        <dbReference type="ARBA" id="ARBA00022737"/>
    </source>
</evidence>
<feature type="region of interest" description="Disordered" evidence="9">
    <location>
        <begin position="45"/>
        <end position="116"/>
    </location>
</feature>
<dbReference type="SUPFAM" id="SSF50978">
    <property type="entry name" value="WD40 repeat-like"/>
    <property type="match status" value="1"/>
</dbReference>
<dbReference type="Proteomes" id="UP001370490">
    <property type="component" value="Unassembled WGS sequence"/>
</dbReference>
<dbReference type="InterPro" id="IPR036322">
    <property type="entry name" value="WD40_repeat_dom_sf"/>
</dbReference>
<keyword evidence="6" id="KW-0227">DNA damage</keyword>
<keyword evidence="7" id="KW-0238">DNA-binding</keyword>
<dbReference type="SMART" id="SM00320">
    <property type="entry name" value="WD40"/>
    <property type="match status" value="4"/>
</dbReference>
<dbReference type="FunFam" id="2.130.10.10:FF:000180">
    <property type="entry name" value="WD repeat-containing protein 76"/>
    <property type="match status" value="1"/>
</dbReference>
<keyword evidence="5" id="KW-0677">Repeat</keyword>
<dbReference type="PANTHER" id="PTHR14773">
    <property type="entry name" value="WD REPEAT-CONTAINING PROTEIN 76"/>
    <property type="match status" value="1"/>
</dbReference>
<dbReference type="PROSITE" id="PS00678">
    <property type="entry name" value="WD_REPEATS_1"/>
    <property type="match status" value="1"/>
</dbReference>
<comment type="function">
    <text evidence="1">Specifically binds 5-hydroxymethylcytosine (5hmC), suggesting that it acts as a specific reader of 5hmC.</text>
</comment>
<feature type="repeat" description="WD" evidence="8">
    <location>
        <begin position="345"/>
        <end position="387"/>
    </location>
</feature>
<dbReference type="GO" id="GO:2000001">
    <property type="term" value="P:regulation of DNA damage checkpoint"/>
    <property type="evidence" value="ECO:0007669"/>
    <property type="project" value="TreeGrafter"/>
</dbReference>
<evidence type="ECO:0000256" key="2">
    <source>
        <dbReference type="ARBA" id="ARBA00005434"/>
    </source>
</evidence>
<comment type="similarity">
    <text evidence="2">Belongs to the WD repeat DDB2/WDR76 family.</text>
</comment>
<evidence type="ECO:0000256" key="7">
    <source>
        <dbReference type="ARBA" id="ARBA00023125"/>
    </source>
</evidence>
<dbReference type="PANTHER" id="PTHR14773:SF0">
    <property type="entry name" value="WD REPEAT-CONTAINING PROTEIN 76"/>
    <property type="match status" value="1"/>
</dbReference>
<accession>A0AAN8ZQK9</accession>
<dbReference type="GO" id="GO:0003677">
    <property type="term" value="F:DNA binding"/>
    <property type="evidence" value="ECO:0007669"/>
    <property type="project" value="UniProtKB-KW"/>
</dbReference>
<dbReference type="InterPro" id="IPR015943">
    <property type="entry name" value="WD40/YVTN_repeat-like_dom_sf"/>
</dbReference>
<protein>
    <recommendedName>
        <fullName evidence="3">WD repeat-containing protein 76</fullName>
    </recommendedName>
</protein>
<dbReference type="EMBL" id="JBAMMX010000004">
    <property type="protein sequence ID" value="KAK6942255.1"/>
    <property type="molecule type" value="Genomic_DNA"/>
</dbReference>
<reference evidence="10 11" key="1">
    <citation type="submission" date="2023-12" db="EMBL/GenBank/DDBJ databases">
        <title>A high-quality genome assembly for Dillenia turbinata (Dilleniales).</title>
        <authorList>
            <person name="Chanderbali A."/>
        </authorList>
    </citation>
    <scope>NUCLEOTIDE SEQUENCE [LARGE SCALE GENOMIC DNA]</scope>
    <source>
        <strain evidence="10">LSX21</strain>
        <tissue evidence="10">Leaf</tissue>
    </source>
</reference>
<gene>
    <name evidence="10" type="ORF">RJ641_027632</name>
</gene>
<dbReference type="GO" id="GO:0006974">
    <property type="term" value="P:DNA damage response"/>
    <property type="evidence" value="ECO:0007669"/>
    <property type="project" value="UniProtKB-KW"/>
</dbReference>
<keyword evidence="4 8" id="KW-0853">WD repeat</keyword>
<dbReference type="GO" id="GO:0005634">
    <property type="term" value="C:nucleus"/>
    <property type="evidence" value="ECO:0007669"/>
    <property type="project" value="TreeGrafter"/>
</dbReference>
<organism evidence="10 11">
    <name type="scientific">Dillenia turbinata</name>
    <dbReference type="NCBI Taxonomy" id="194707"/>
    <lineage>
        <taxon>Eukaryota</taxon>
        <taxon>Viridiplantae</taxon>
        <taxon>Streptophyta</taxon>
        <taxon>Embryophyta</taxon>
        <taxon>Tracheophyta</taxon>
        <taxon>Spermatophyta</taxon>
        <taxon>Magnoliopsida</taxon>
        <taxon>eudicotyledons</taxon>
        <taxon>Gunneridae</taxon>
        <taxon>Pentapetalae</taxon>
        <taxon>Dilleniales</taxon>
        <taxon>Dilleniaceae</taxon>
        <taxon>Dillenia</taxon>
    </lineage>
</organism>
<evidence type="ECO:0000256" key="4">
    <source>
        <dbReference type="ARBA" id="ARBA00022574"/>
    </source>
</evidence>
<dbReference type="Pfam" id="PF00400">
    <property type="entry name" value="WD40"/>
    <property type="match status" value="2"/>
</dbReference>
<feature type="region of interest" description="Disordered" evidence="9">
    <location>
        <begin position="1"/>
        <end position="31"/>
    </location>
</feature>
<dbReference type="PROSITE" id="PS50294">
    <property type="entry name" value="WD_REPEATS_REGION"/>
    <property type="match status" value="1"/>
</dbReference>